<proteinExistence type="predicted"/>
<protein>
    <recommendedName>
        <fullName evidence="3">Glucose-6-phosphate dehydrogenase</fullName>
    </recommendedName>
</protein>
<reference evidence="1 2" key="1">
    <citation type="submission" date="2012-08" db="EMBL/GenBank/DDBJ databases">
        <title>Whole genome shotgun sequence of Gordonia rhizosphera NBRC 16068.</title>
        <authorList>
            <person name="Takarada H."/>
            <person name="Isaki S."/>
            <person name="Hosoyama A."/>
            <person name="Tsuchikane K."/>
            <person name="Katsumata H."/>
            <person name="Baba S."/>
            <person name="Ohji S."/>
            <person name="Yamazaki S."/>
            <person name="Fujita N."/>
        </authorList>
    </citation>
    <scope>NUCLEOTIDE SEQUENCE [LARGE SCALE GENOMIC DNA]</scope>
    <source>
        <strain evidence="1 2">NBRC 16068</strain>
    </source>
</reference>
<gene>
    <name evidence="1" type="ORF">GORHZ_205_00320</name>
</gene>
<evidence type="ECO:0000313" key="1">
    <source>
        <dbReference type="EMBL" id="GAB93090.1"/>
    </source>
</evidence>
<keyword evidence="2" id="KW-1185">Reference proteome</keyword>
<dbReference type="Proteomes" id="UP000008363">
    <property type="component" value="Unassembled WGS sequence"/>
</dbReference>
<dbReference type="Gene3D" id="3.40.50.720">
    <property type="entry name" value="NAD(P)-binding Rossmann-like Domain"/>
    <property type="match status" value="1"/>
</dbReference>
<dbReference type="eggNOG" id="COG0364">
    <property type="taxonomic scope" value="Bacteria"/>
</dbReference>
<dbReference type="RefSeq" id="WP_006338002.1">
    <property type="nucleotide sequence ID" value="NZ_BAHC01000205.1"/>
</dbReference>
<organism evidence="1 2">
    <name type="scientific">Gordonia rhizosphera NBRC 16068</name>
    <dbReference type="NCBI Taxonomy" id="1108045"/>
    <lineage>
        <taxon>Bacteria</taxon>
        <taxon>Bacillati</taxon>
        <taxon>Actinomycetota</taxon>
        <taxon>Actinomycetes</taxon>
        <taxon>Mycobacteriales</taxon>
        <taxon>Gordoniaceae</taxon>
        <taxon>Gordonia</taxon>
    </lineage>
</organism>
<dbReference type="OrthoDB" id="4373823at2"/>
<accession>K6W1P5</accession>
<sequence>MSEEQVSSDPLFDFVDEVLQRHFGPEYRSAARMDRKDVEQLLTDDTRRRVEEARSAAVEWGKSELAGEVVIASDRLVITSHGLVYAAGMSAPGAHRPLYYLATPIELFESMVERVDATSLQQGSVAAVDDRFGHELVYPWPLDTGLRHLLDAHQALHLDLSEHATVLESRDR</sequence>
<name>K6W1P5_9ACTN</name>
<comment type="caution">
    <text evidence="1">The sequence shown here is derived from an EMBL/GenBank/DDBJ whole genome shotgun (WGS) entry which is preliminary data.</text>
</comment>
<dbReference type="STRING" id="1108045.GORHZ_205_00320"/>
<evidence type="ECO:0000313" key="2">
    <source>
        <dbReference type="Proteomes" id="UP000008363"/>
    </source>
</evidence>
<evidence type="ECO:0008006" key="3">
    <source>
        <dbReference type="Google" id="ProtNLM"/>
    </source>
</evidence>
<dbReference type="AlphaFoldDB" id="K6W1P5"/>
<dbReference type="EMBL" id="BAHC01000205">
    <property type="protein sequence ID" value="GAB93090.1"/>
    <property type="molecule type" value="Genomic_DNA"/>
</dbReference>